<evidence type="ECO:0000313" key="2">
    <source>
        <dbReference type="Proteomes" id="UP000193781"/>
    </source>
</evidence>
<accession>A0A1X1YYA9</accession>
<keyword evidence="2" id="KW-1185">Reference proteome</keyword>
<protein>
    <recommendedName>
        <fullName evidence="3">Secretion protein</fullName>
    </recommendedName>
</protein>
<organism evidence="1 2">
    <name type="scientific">Mycobacterium nebraskense</name>
    <dbReference type="NCBI Taxonomy" id="244292"/>
    <lineage>
        <taxon>Bacteria</taxon>
        <taxon>Bacillati</taxon>
        <taxon>Actinomycetota</taxon>
        <taxon>Actinomycetes</taxon>
        <taxon>Mycobacteriales</taxon>
        <taxon>Mycobacteriaceae</taxon>
        <taxon>Mycobacterium</taxon>
    </lineage>
</organism>
<evidence type="ECO:0000313" key="1">
    <source>
        <dbReference type="EMBL" id="ORW16089.1"/>
    </source>
</evidence>
<dbReference type="EMBL" id="LQPH01000164">
    <property type="protein sequence ID" value="ORW16089.1"/>
    <property type="molecule type" value="Genomic_DNA"/>
</dbReference>
<dbReference type="SUPFAM" id="SSF140453">
    <property type="entry name" value="EsxAB dimer-like"/>
    <property type="match status" value="1"/>
</dbReference>
<sequence length="105" mass="10785">MPMSGTPIHGDLEGIGRDAGSLQEISDQQAAIMHSLGSTLEALAPAMRGSAGQAMQVVGEQLIHQGQQFSTAFADHSQKMSNNAHILSTADSDGASLISGVANLI</sequence>
<evidence type="ECO:0008006" key="3">
    <source>
        <dbReference type="Google" id="ProtNLM"/>
    </source>
</evidence>
<dbReference type="Gene3D" id="1.10.287.1060">
    <property type="entry name" value="ESAT-6-like"/>
    <property type="match status" value="1"/>
</dbReference>
<comment type="caution">
    <text evidence="1">The sequence shown here is derived from an EMBL/GenBank/DDBJ whole genome shotgun (WGS) entry which is preliminary data.</text>
</comment>
<gene>
    <name evidence="1" type="ORF">AWC17_15220</name>
</gene>
<name>A0A1X1YYA9_9MYCO</name>
<dbReference type="InterPro" id="IPR036689">
    <property type="entry name" value="ESAT-6-like_sf"/>
</dbReference>
<reference evidence="1 2" key="1">
    <citation type="submission" date="2016-01" db="EMBL/GenBank/DDBJ databases">
        <title>The new phylogeny of the genus Mycobacterium.</title>
        <authorList>
            <person name="Tarcisio F."/>
            <person name="Conor M."/>
            <person name="Antonella G."/>
            <person name="Elisabetta G."/>
            <person name="Giulia F.S."/>
            <person name="Sara T."/>
            <person name="Anna F."/>
            <person name="Clotilde B."/>
            <person name="Roberto B."/>
            <person name="Veronica D.S."/>
            <person name="Fabio R."/>
            <person name="Monica P."/>
            <person name="Olivier J."/>
            <person name="Enrico T."/>
            <person name="Nicola S."/>
        </authorList>
    </citation>
    <scope>NUCLEOTIDE SEQUENCE [LARGE SCALE GENOMIC DNA]</scope>
    <source>
        <strain evidence="1 2">DSM 44803</strain>
    </source>
</reference>
<dbReference type="Proteomes" id="UP000193781">
    <property type="component" value="Unassembled WGS sequence"/>
</dbReference>
<dbReference type="AlphaFoldDB" id="A0A1X1YYA9"/>
<proteinExistence type="predicted"/>